<dbReference type="STRING" id="937777.Deipe_2736"/>
<dbReference type="PANTHER" id="PTHR34071">
    <property type="entry name" value="5-NITROIMIDAZOLE ANTIBIOTICS RESISTANCE PROTEIN, NIMA-FAMILY-RELATED PROTEIN-RELATED"/>
    <property type="match status" value="1"/>
</dbReference>
<dbReference type="KEGG" id="dpd:Deipe_2736"/>
<dbReference type="OrthoDB" id="116031at2"/>
<gene>
    <name evidence="2" type="ordered locus">Deipe_2736</name>
</gene>
<sequence length="198" mass="22564">MSYYDLSVHPPNRSRRPQNRRDDAWIRAFLHSAPIGRVATRWGEQPFVTPTTFWYDETQHEVIFHSNVVGRVRANSEQHQQVCIEASEMGALLPSNDPVELSVQYRSVMVFGRIRLLEGEAARTALYALMRKYFPELRPGVECRPIPDADLRHTSVYAVSIDGWSGKENWPERAQQTEDWPALPPGANPAMVAGAKQH</sequence>
<dbReference type="EMBL" id="CP003382">
    <property type="protein sequence ID" value="AFZ68200.1"/>
    <property type="molecule type" value="Genomic_DNA"/>
</dbReference>
<proteinExistence type="predicted"/>
<dbReference type="Pfam" id="PF12900">
    <property type="entry name" value="Pyridox_ox_2"/>
    <property type="match status" value="1"/>
</dbReference>
<dbReference type="Gene3D" id="2.30.110.10">
    <property type="entry name" value="Electron Transport, Fmn-binding Protein, Chain A"/>
    <property type="match status" value="1"/>
</dbReference>
<dbReference type="InterPro" id="IPR012349">
    <property type="entry name" value="Split_barrel_FMN-bd"/>
</dbReference>
<dbReference type="eggNOG" id="COG3467">
    <property type="taxonomic scope" value="Bacteria"/>
</dbReference>
<name>L0A5B5_DEIPD</name>
<evidence type="ECO:0000313" key="2">
    <source>
        <dbReference type="EMBL" id="AFZ68200.1"/>
    </source>
</evidence>
<organism evidence="2 3">
    <name type="scientific">Deinococcus peraridilitoris (strain DSM 19664 / LMG 22246 / CIP 109416 / KR-200)</name>
    <dbReference type="NCBI Taxonomy" id="937777"/>
    <lineage>
        <taxon>Bacteria</taxon>
        <taxon>Thermotogati</taxon>
        <taxon>Deinococcota</taxon>
        <taxon>Deinococci</taxon>
        <taxon>Deinococcales</taxon>
        <taxon>Deinococcaceae</taxon>
        <taxon>Deinococcus</taxon>
    </lineage>
</organism>
<evidence type="ECO:0000313" key="3">
    <source>
        <dbReference type="Proteomes" id="UP000010467"/>
    </source>
</evidence>
<dbReference type="PATRIC" id="fig|937777.3.peg.2749"/>
<protein>
    <submittedName>
        <fullName evidence="2">Putative flavin-nucleotide-binding protein</fullName>
    </submittedName>
</protein>
<feature type="region of interest" description="Disordered" evidence="1">
    <location>
        <begin position="171"/>
        <end position="198"/>
    </location>
</feature>
<dbReference type="PANTHER" id="PTHR34071:SF2">
    <property type="entry name" value="FLAVIN-NUCLEOTIDE-BINDING PROTEIN"/>
    <property type="match status" value="1"/>
</dbReference>
<dbReference type="AlphaFoldDB" id="L0A5B5"/>
<dbReference type="InterPro" id="IPR024747">
    <property type="entry name" value="Pyridox_Oxase-rel"/>
</dbReference>
<keyword evidence="3" id="KW-1185">Reference proteome</keyword>
<dbReference type="HOGENOM" id="CLU_067890_1_2_0"/>
<dbReference type="RefSeq" id="WP_015236502.1">
    <property type="nucleotide sequence ID" value="NC_019793.1"/>
</dbReference>
<dbReference type="SUPFAM" id="SSF50475">
    <property type="entry name" value="FMN-binding split barrel"/>
    <property type="match status" value="1"/>
</dbReference>
<accession>L0A5B5</accession>
<evidence type="ECO:0000256" key="1">
    <source>
        <dbReference type="SAM" id="MobiDB-lite"/>
    </source>
</evidence>
<reference evidence="3" key="1">
    <citation type="submission" date="2012-03" db="EMBL/GenBank/DDBJ databases">
        <title>Complete sequence of chromosome of Deinococcus peraridilitoris DSM 19664.</title>
        <authorList>
            <person name="Lucas S."/>
            <person name="Copeland A."/>
            <person name="Lapidus A."/>
            <person name="Glavina del Rio T."/>
            <person name="Dalin E."/>
            <person name="Tice H."/>
            <person name="Bruce D."/>
            <person name="Goodwin L."/>
            <person name="Pitluck S."/>
            <person name="Peters L."/>
            <person name="Mikhailova N."/>
            <person name="Lu M."/>
            <person name="Kyrpides N."/>
            <person name="Mavromatis K."/>
            <person name="Ivanova N."/>
            <person name="Brettin T."/>
            <person name="Detter J.C."/>
            <person name="Han C."/>
            <person name="Larimer F."/>
            <person name="Land M."/>
            <person name="Hauser L."/>
            <person name="Markowitz V."/>
            <person name="Cheng J.-F."/>
            <person name="Hugenholtz P."/>
            <person name="Woyke T."/>
            <person name="Wu D."/>
            <person name="Pukall R."/>
            <person name="Steenblock K."/>
            <person name="Brambilla E."/>
            <person name="Klenk H.-P."/>
            <person name="Eisen J.A."/>
        </authorList>
    </citation>
    <scope>NUCLEOTIDE SEQUENCE [LARGE SCALE GENOMIC DNA]</scope>
    <source>
        <strain evidence="3">DSM 19664 / LMG 22246 / CIP 109416 / KR-200</strain>
    </source>
</reference>
<dbReference type="Proteomes" id="UP000010467">
    <property type="component" value="Chromosome"/>
</dbReference>